<keyword evidence="2" id="KW-1185">Reference proteome</keyword>
<evidence type="ECO:0000313" key="1">
    <source>
        <dbReference type="EMBL" id="MFM0237083.1"/>
    </source>
</evidence>
<dbReference type="RefSeq" id="WP_238535730.1">
    <property type="nucleotide sequence ID" value="NZ_JAQQCK010000005.1"/>
</dbReference>
<comment type="caution">
    <text evidence="1">The sequence shown here is derived from an EMBL/GenBank/DDBJ whole genome shotgun (WGS) entry which is preliminary data.</text>
</comment>
<organism evidence="1 2">
    <name type="scientific">Paraburkholderia phytofirmans</name>
    <dbReference type="NCBI Taxonomy" id="261302"/>
    <lineage>
        <taxon>Bacteria</taxon>
        <taxon>Pseudomonadati</taxon>
        <taxon>Pseudomonadota</taxon>
        <taxon>Betaproteobacteria</taxon>
        <taxon>Burkholderiales</taxon>
        <taxon>Burkholderiaceae</taxon>
        <taxon>Paraburkholderia</taxon>
    </lineage>
</organism>
<accession>A0ABW9BBU2</accession>
<dbReference type="EMBL" id="JAQQDR010000001">
    <property type="protein sequence ID" value="MFM0237083.1"/>
    <property type="molecule type" value="Genomic_DNA"/>
</dbReference>
<proteinExistence type="predicted"/>
<reference evidence="1 2" key="1">
    <citation type="journal article" date="2024" name="Chem. Sci.">
        <title>Discovery of megapolipeptins by genome mining of a Burkholderiales bacteria collection.</title>
        <authorList>
            <person name="Paulo B.S."/>
            <person name="Recchia M.J.J."/>
            <person name="Lee S."/>
            <person name="Fergusson C.H."/>
            <person name="Romanowski S.B."/>
            <person name="Hernandez A."/>
            <person name="Krull N."/>
            <person name="Liu D.Y."/>
            <person name="Cavanagh H."/>
            <person name="Bos A."/>
            <person name="Gray C.A."/>
            <person name="Murphy B.T."/>
            <person name="Linington R.G."/>
            <person name="Eustaquio A.S."/>
        </authorList>
    </citation>
    <scope>NUCLEOTIDE SEQUENCE [LARGE SCALE GENOMIC DNA]</scope>
    <source>
        <strain evidence="1 2">RL17-351-BIE-A</strain>
    </source>
</reference>
<name>A0ABW9BBU2_9BURK</name>
<evidence type="ECO:0000313" key="2">
    <source>
        <dbReference type="Proteomes" id="UP001629274"/>
    </source>
</evidence>
<gene>
    <name evidence="1" type="ORF">PQR03_02950</name>
</gene>
<sequence length="46" mass="5335">MHSADLVIEQPGRPPRAFASLDLFYDHEQAMQYATVWGRIWVDSKT</sequence>
<protein>
    <submittedName>
        <fullName evidence="1">Uncharacterized protein</fullName>
    </submittedName>
</protein>
<dbReference type="Proteomes" id="UP001629274">
    <property type="component" value="Unassembled WGS sequence"/>
</dbReference>